<evidence type="ECO:0000256" key="9">
    <source>
        <dbReference type="SAM" id="Phobius"/>
    </source>
</evidence>
<feature type="transmembrane region" description="Helical" evidence="9">
    <location>
        <begin position="394"/>
        <end position="423"/>
    </location>
</feature>
<comment type="caution">
    <text evidence="10">The sequence shown here is derived from an EMBL/GenBank/DDBJ whole genome shotgun (WGS) entry which is preliminary data.</text>
</comment>
<evidence type="ECO:0000256" key="2">
    <source>
        <dbReference type="ARBA" id="ARBA00009904"/>
    </source>
</evidence>
<dbReference type="GO" id="GO:0016471">
    <property type="term" value="C:vacuolar proton-transporting V-type ATPase complex"/>
    <property type="evidence" value="ECO:0007669"/>
    <property type="project" value="TreeGrafter"/>
</dbReference>
<evidence type="ECO:0000313" key="11">
    <source>
        <dbReference type="Proteomes" id="UP000316925"/>
    </source>
</evidence>
<dbReference type="GO" id="GO:0033179">
    <property type="term" value="C:proton-transporting V-type ATPase, V0 domain"/>
    <property type="evidence" value="ECO:0007669"/>
    <property type="project" value="InterPro"/>
</dbReference>
<dbReference type="InterPro" id="IPR002490">
    <property type="entry name" value="V-ATPase_116kDa_su"/>
</dbReference>
<dbReference type="AlphaFoldDB" id="A0A523YM89"/>
<dbReference type="GO" id="GO:0051117">
    <property type="term" value="F:ATPase binding"/>
    <property type="evidence" value="ECO:0007669"/>
    <property type="project" value="TreeGrafter"/>
</dbReference>
<dbReference type="Gene3D" id="1.20.1460.20">
    <property type="match status" value="1"/>
</dbReference>
<evidence type="ECO:0000313" key="10">
    <source>
        <dbReference type="EMBL" id="TET92482.1"/>
    </source>
</evidence>
<evidence type="ECO:0000256" key="8">
    <source>
        <dbReference type="SAM" id="Coils"/>
    </source>
</evidence>
<evidence type="ECO:0000256" key="1">
    <source>
        <dbReference type="ARBA" id="ARBA00004141"/>
    </source>
</evidence>
<evidence type="ECO:0000256" key="7">
    <source>
        <dbReference type="ARBA" id="ARBA00023136"/>
    </source>
</evidence>
<dbReference type="Proteomes" id="UP000316925">
    <property type="component" value="Unassembled WGS sequence"/>
</dbReference>
<keyword evidence="6" id="KW-0406">Ion transport</keyword>
<comment type="subcellular location">
    <subcellularLocation>
        <location evidence="1">Membrane</location>
        <topology evidence="1">Multi-pass membrane protein</topology>
    </subcellularLocation>
</comment>
<dbReference type="GO" id="GO:0046961">
    <property type="term" value="F:proton-transporting ATPase activity, rotational mechanism"/>
    <property type="evidence" value="ECO:0007669"/>
    <property type="project" value="InterPro"/>
</dbReference>
<organism evidence="10 11">
    <name type="scientific">Aerophobetes bacterium</name>
    <dbReference type="NCBI Taxonomy" id="2030807"/>
    <lineage>
        <taxon>Bacteria</taxon>
        <taxon>Candidatus Aerophobota</taxon>
    </lineage>
</organism>
<feature type="transmembrane region" description="Helical" evidence="9">
    <location>
        <begin position="618"/>
        <end position="641"/>
    </location>
</feature>
<keyword evidence="3" id="KW-0813">Transport</keyword>
<dbReference type="PANTHER" id="PTHR11629:SF63">
    <property type="entry name" value="V-TYPE PROTON ATPASE SUBUNIT A"/>
    <property type="match status" value="1"/>
</dbReference>
<evidence type="ECO:0000256" key="4">
    <source>
        <dbReference type="ARBA" id="ARBA00022692"/>
    </source>
</evidence>
<reference evidence="10 11" key="1">
    <citation type="submission" date="2019-03" db="EMBL/GenBank/DDBJ databases">
        <title>Metabolic potential of uncultured bacteria and archaea associated with petroleum seepage in deep-sea sediments.</title>
        <authorList>
            <person name="Dong X."/>
            <person name="Hubert C."/>
        </authorList>
    </citation>
    <scope>NUCLEOTIDE SEQUENCE [LARGE SCALE GENOMIC DNA]</scope>
    <source>
        <strain evidence="10">E29_bin28</strain>
    </source>
</reference>
<feature type="coiled-coil region" evidence="8">
    <location>
        <begin position="188"/>
        <end position="242"/>
    </location>
</feature>
<gene>
    <name evidence="10" type="ORF">E3J33_03665</name>
</gene>
<protein>
    <submittedName>
        <fullName evidence="10">V-type ATP synthase subunit I</fullName>
    </submittedName>
</protein>
<feature type="transmembrane region" description="Helical" evidence="9">
    <location>
        <begin position="592"/>
        <end position="612"/>
    </location>
</feature>
<dbReference type="Gene3D" id="3.30.70.2750">
    <property type="match status" value="1"/>
</dbReference>
<keyword evidence="7 9" id="KW-0472">Membrane</keyword>
<name>A0A523YM89_UNCAE</name>
<comment type="similarity">
    <text evidence="2">Belongs to the V-ATPase 116 kDa subunit family.</text>
</comment>
<keyword evidence="5 9" id="KW-1133">Transmembrane helix</keyword>
<accession>A0A523YM89</accession>
<keyword evidence="4 9" id="KW-0812">Transmembrane</keyword>
<feature type="coiled-coil region" evidence="8">
    <location>
        <begin position="97"/>
        <end position="127"/>
    </location>
</feature>
<feature type="transmembrane region" description="Helical" evidence="9">
    <location>
        <begin position="538"/>
        <end position="558"/>
    </location>
</feature>
<sequence>MRKVYIIGDLSLRDSIIKRLGDLALLQPGKIDEKTITSSFKPTQMKTEELDDKLSRLNWTIKYLEQFDEKKTSLGFFPAKTIIKEKDFSTWIESFDWQKIQKRCQGLEEETEILKEEKNNLEEKYSLLLPWRQLPISTERLEGGRWVDYQLGMIRLELEDLFRKELEKLEATHLNIIKEEAGNLFFLLIFLKEDREKLESIFQRLKIEKAQLKEFGVPERKLKEIRQRIDHIKNQIGKIKEESKRICREKIRLMALYDHFYHLRQERKVAANTRSSPYTFLLEGWIKEVDLAKLKAGLKDFSSLEIVVRKPHQNEESKVPVALHNASPFKPFELVTNLYGIPRYFEIDPTPFLAPFFALFLAICLTDGGYGIILLVLSYLMLKKFKVEGGAKKLFNMLFIVGFVTLGIGIITGGVFGIEFTHLPASLGFLKKLALLNPMRDPMTFLAICLGLGLIHLLLGIGLEVWEDLRRKDIVSAVLDHASWIVLILGILLVAMPISKGFFGGAGSATTQGANLGPNIAMSFSFQNLARIWNALPGYSRVGLVMSLWGVMALFLFVGRKSKNLFIRLAKGGYELYGIVQLFADVLSYSRLLALGLATGVIATVVNTIALMTYGIPFIGPVLMVMILIGGHLGNLVINCLSGFIHTSRLQFVEFFGKFYQGGGKSFRPFRREGKYVAIR</sequence>
<evidence type="ECO:0000256" key="3">
    <source>
        <dbReference type="ARBA" id="ARBA00022448"/>
    </source>
</evidence>
<feature type="transmembrane region" description="Helical" evidence="9">
    <location>
        <begin position="478"/>
        <end position="498"/>
    </location>
</feature>
<dbReference type="GO" id="GO:0007035">
    <property type="term" value="P:vacuolar acidification"/>
    <property type="evidence" value="ECO:0007669"/>
    <property type="project" value="TreeGrafter"/>
</dbReference>
<dbReference type="EMBL" id="SOIJ01000207">
    <property type="protein sequence ID" value="TET92482.1"/>
    <property type="molecule type" value="Genomic_DNA"/>
</dbReference>
<evidence type="ECO:0000256" key="5">
    <source>
        <dbReference type="ARBA" id="ARBA00022989"/>
    </source>
</evidence>
<feature type="transmembrane region" description="Helical" evidence="9">
    <location>
        <begin position="443"/>
        <end position="466"/>
    </location>
</feature>
<feature type="transmembrane region" description="Helical" evidence="9">
    <location>
        <begin position="352"/>
        <end position="382"/>
    </location>
</feature>
<dbReference type="PANTHER" id="PTHR11629">
    <property type="entry name" value="VACUOLAR PROTON ATPASES"/>
    <property type="match status" value="1"/>
</dbReference>
<evidence type="ECO:0000256" key="6">
    <source>
        <dbReference type="ARBA" id="ARBA00023065"/>
    </source>
</evidence>
<proteinExistence type="inferred from homology"/>
<dbReference type="Gene3D" id="3.30.70.2170">
    <property type="match status" value="1"/>
</dbReference>
<keyword evidence="8" id="KW-0175">Coiled coil</keyword>
<dbReference type="Pfam" id="PF01496">
    <property type="entry name" value="V_ATPase_I"/>
    <property type="match status" value="2"/>
</dbReference>